<evidence type="ECO:0000256" key="1">
    <source>
        <dbReference type="SAM" id="MobiDB-lite"/>
    </source>
</evidence>
<name>A0AA89AVD8_9ASTE</name>
<feature type="compositionally biased region" description="Pro residues" evidence="1">
    <location>
        <begin position="66"/>
        <end position="78"/>
    </location>
</feature>
<feature type="region of interest" description="Disordered" evidence="1">
    <location>
        <begin position="54"/>
        <end position="80"/>
    </location>
</feature>
<evidence type="ECO:0000313" key="3">
    <source>
        <dbReference type="EMBL" id="KAK3015853.1"/>
    </source>
</evidence>
<dbReference type="GO" id="GO:0032543">
    <property type="term" value="P:mitochondrial translation"/>
    <property type="evidence" value="ECO:0007669"/>
    <property type="project" value="InterPro"/>
</dbReference>
<comment type="caution">
    <text evidence="3">The sequence shown here is derived from an EMBL/GenBank/DDBJ whole genome shotgun (WGS) entry which is preliminary data.</text>
</comment>
<proteinExistence type="predicted"/>
<dbReference type="InterPro" id="IPR019349">
    <property type="entry name" value="Ribosomal_mS35_mit"/>
</dbReference>
<dbReference type="AlphaFoldDB" id="A0AA89AVD8"/>
<dbReference type="InterPro" id="IPR039848">
    <property type="entry name" value="Ribosomal_mS35_mt"/>
</dbReference>
<evidence type="ECO:0000313" key="4">
    <source>
        <dbReference type="Proteomes" id="UP001188597"/>
    </source>
</evidence>
<protein>
    <recommendedName>
        <fullName evidence="2">Small ribosomal subunit protein mS35 mitochondrial conserved domain-containing protein</fullName>
    </recommendedName>
</protein>
<feature type="domain" description="Small ribosomal subunit protein mS35 mitochondrial conserved" evidence="2">
    <location>
        <begin position="370"/>
        <end position="446"/>
    </location>
</feature>
<reference evidence="3" key="1">
    <citation type="submission" date="2022-12" db="EMBL/GenBank/DDBJ databases">
        <title>Draft genome assemblies for two species of Escallonia (Escalloniales).</title>
        <authorList>
            <person name="Chanderbali A."/>
            <person name="Dervinis C."/>
            <person name="Anghel I."/>
            <person name="Soltis D."/>
            <person name="Soltis P."/>
            <person name="Zapata F."/>
        </authorList>
    </citation>
    <scope>NUCLEOTIDE SEQUENCE</scope>
    <source>
        <strain evidence="3">UCBG64.0493</strain>
        <tissue evidence="3">Leaf</tissue>
    </source>
</reference>
<accession>A0AA89AVD8</accession>
<dbReference type="Pfam" id="PF10213">
    <property type="entry name" value="MRP-S28"/>
    <property type="match status" value="1"/>
</dbReference>
<organism evidence="3 4">
    <name type="scientific">Escallonia herrerae</name>
    <dbReference type="NCBI Taxonomy" id="1293975"/>
    <lineage>
        <taxon>Eukaryota</taxon>
        <taxon>Viridiplantae</taxon>
        <taxon>Streptophyta</taxon>
        <taxon>Embryophyta</taxon>
        <taxon>Tracheophyta</taxon>
        <taxon>Spermatophyta</taxon>
        <taxon>Magnoliopsida</taxon>
        <taxon>eudicotyledons</taxon>
        <taxon>Gunneridae</taxon>
        <taxon>Pentapetalae</taxon>
        <taxon>asterids</taxon>
        <taxon>campanulids</taxon>
        <taxon>Escalloniales</taxon>
        <taxon>Escalloniaceae</taxon>
        <taxon>Escallonia</taxon>
    </lineage>
</organism>
<gene>
    <name evidence="3" type="ORF">RJ639_005793</name>
</gene>
<dbReference type="GO" id="GO:0003735">
    <property type="term" value="F:structural constituent of ribosome"/>
    <property type="evidence" value="ECO:0007669"/>
    <property type="project" value="InterPro"/>
</dbReference>
<dbReference type="GO" id="GO:0005763">
    <property type="term" value="C:mitochondrial small ribosomal subunit"/>
    <property type="evidence" value="ECO:0007669"/>
    <property type="project" value="TreeGrafter"/>
</dbReference>
<keyword evidence="4" id="KW-1185">Reference proteome</keyword>
<dbReference type="EMBL" id="JAVXUP010001110">
    <property type="protein sequence ID" value="KAK3015853.1"/>
    <property type="molecule type" value="Genomic_DNA"/>
</dbReference>
<sequence>MKRALFGRLSLYTRHVLSPSPPPILKPNFNIITTPFVSLPSASSSRLLRFYSSENDNSNSCENPSNPDPDSNPNPPQPTSLHCLTEAQKEQLLAGVDDVSNKELKKQLEKYFEADAESELPEVFESILKRNLVGKHDDTDDELFDELQMKPLDNVKDQEFESDFEAAHETDEEIDDLYNARDQVMSRMVKDPFFNMDDKKWDDMINEAMQHGHLQDTRQCEEILEDMLKWDNLLPIKAKDKHVVLKTNEDYGPLQNPFYMSKPVAVRLEVMDGGKPEDADNIKRKVKKKLNNIEKRVEKGELEVEEGYKLFQQFEDKMVLECAKQMEAQGFPEFDETVVPDRKKDIDDPPGEGPILRWQTRVVFAPGGDAWHPKNRKVKLGVTVKELELSKHQFRRLRDLAGKRYHPGKDELMITSERFEHREENRKDCLRTLLSLIEEAGKANKLVEEAQTSYVKERLRANPSFMERLQAKRMGKRLWVMQSKPCCAAAATSSSSSSSPRGHNSRCCHNVAESVCGACLLCVCCPLAILWCVVKAPCKIGWRIVQRTRRSDACSCCGSEKMVFAGYSSFSDIASEVETCDTANVVACLFIHSFAVAIPFLDEILRNW</sequence>
<dbReference type="PANTHER" id="PTHR13490:SF0">
    <property type="entry name" value="SMALL RIBOSOMAL SUBUNIT PROTEIN MS35"/>
    <property type="match status" value="1"/>
</dbReference>
<feature type="compositionally biased region" description="Low complexity" evidence="1">
    <location>
        <begin position="54"/>
        <end position="65"/>
    </location>
</feature>
<evidence type="ECO:0000259" key="2">
    <source>
        <dbReference type="Pfam" id="PF10213"/>
    </source>
</evidence>
<dbReference type="FunFam" id="3.30.160.20:FF:000055">
    <property type="entry name" value="Ribosomal protein S24/S35"/>
    <property type="match status" value="1"/>
</dbReference>
<dbReference type="Gene3D" id="3.30.160.20">
    <property type="match status" value="1"/>
</dbReference>
<dbReference type="Proteomes" id="UP001188597">
    <property type="component" value="Unassembled WGS sequence"/>
</dbReference>
<dbReference type="PANTHER" id="PTHR13490">
    <property type="entry name" value="MITOCHONDRIAL 28S RIBOSOMAL PROTEIN S28"/>
    <property type="match status" value="1"/>
</dbReference>